<keyword evidence="9" id="KW-0479">Metal-binding</keyword>
<dbReference type="PROSITE" id="PS51384">
    <property type="entry name" value="FAD_FR"/>
    <property type="match status" value="1"/>
</dbReference>
<evidence type="ECO:0000256" key="3">
    <source>
        <dbReference type="ARBA" id="ARBA00001974"/>
    </source>
</evidence>
<evidence type="ECO:0000256" key="6">
    <source>
        <dbReference type="ARBA" id="ARBA00022617"/>
    </source>
</evidence>
<dbReference type="PROSITE" id="PS00086">
    <property type="entry name" value="CYTOCHROME_P450"/>
    <property type="match status" value="1"/>
</dbReference>
<dbReference type="SUPFAM" id="SSF52218">
    <property type="entry name" value="Flavoproteins"/>
    <property type="match status" value="1"/>
</dbReference>
<comment type="cofactor">
    <cofactor evidence="1">
        <name>FMN</name>
        <dbReference type="ChEBI" id="CHEBI:58210"/>
    </cofactor>
</comment>
<organism evidence="18 19">
    <name type="scientific">Marasmius crinis-equi</name>
    <dbReference type="NCBI Taxonomy" id="585013"/>
    <lineage>
        <taxon>Eukaryota</taxon>
        <taxon>Fungi</taxon>
        <taxon>Dikarya</taxon>
        <taxon>Basidiomycota</taxon>
        <taxon>Agaricomycotina</taxon>
        <taxon>Agaricomycetes</taxon>
        <taxon>Agaricomycetidae</taxon>
        <taxon>Agaricales</taxon>
        <taxon>Marasmiineae</taxon>
        <taxon>Marasmiaceae</taxon>
        <taxon>Marasmius</taxon>
    </lineage>
</organism>
<dbReference type="InterPro" id="IPR001433">
    <property type="entry name" value="OxRdtase_FAD/NAD-bd"/>
</dbReference>
<evidence type="ECO:0000256" key="12">
    <source>
        <dbReference type="ARBA" id="ARBA00023002"/>
    </source>
</evidence>
<dbReference type="InterPro" id="IPR023173">
    <property type="entry name" value="NADPH_Cyt_P450_Rdtase_alpha"/>
</dbReference>
<protein>
    <recommendedName>
        <fullName evidence="20">Cytochrome P450</fullName>
    </recommendedName>
</protein>
<dbReference type="InterPro" id="IPR039261">
    <property type="entry name" value="FNR_nucleotide-bd"/>
</dbReference>
<keyword evidence="7" id="KW-0285">Flavoprotein</keyword>
<gene>
    <name evidence="18" type="ORF">V5O48_017963</name>
</gene>
<dbReference type="Gene3D" id="2.40.30.10">
    <property type="entry name" value="Translation factors"/>
    <property type="match status" value="1"/>
</dbReference>
<feature type="domain" description="FAD-binding FR-type" evidence="17">
    <location>
        <begin position="697"/>
        <end position="934"/>
    </location>
</feature>
<dbReference type="InterPro" id="IPR017972">
    <property type="entry name" value="Cyt_P450_CS"/>
</dbReference>
<evidence type="ECO:0000256" key="4">
    <source>
        <dbReference type="ARBA" id="ARBA00010018"/>
    </source>
</evidence>
<dbReference type="Pfam" id="PF00175">
    <property type="entry name" value="NAD_binding_1"/>
    <property type="match status" value="1"/>
</dbReference>
<evidence type="ECO:0000256" key="14">
    <source>
        <dbReference type="ARBA" id="ARBA00023033"/>
    </source>
</evidence>
<keyword evidence="13" id="KW-0408">Iron</keyword>
<dbReference type="PIRSF" id="PIRSF000209">
    <property type="entry name" value="Bifunctional_P450_P450R"/>
    <property type="match status" value="1"/>
</dbReference>
<evidence type="ECO:0000256" key="13">
    <source>
        <dbReference type="ARBA" id="ARBA00023004"/>
    </source>
</evidence>
<keyword evidence="11" id="KW-0521">NADP</keyword>
<sequence>MTTPIPQPRGIPFLGNIASIDRDLPINGFTLLAKQYGEIYKLNILGQTTVFLNSHRLVNEVSDESRFKKVLNPGLAEVRHLVGDGLFTARLEEANWGIAHRVLMPAFGTQAVREMLEDMRDICSQLLLKWERFGPEHVIDPADDYTRVALDTIALCTMSYRMNSFYGEQPPQFARAMVDALKECFQRTQRPTVVQALMSGTNAKFQEDIRLMQELAHSILKHRQENPVEKKDLLNSMLFGKDPKTGEGLSDDSIANNLLTFLIAGHETSSGMMSFMTYYLIKNPQTMRKLQAEIDEVVGGEPIQYQDLSKMPYLTAVMRESLRLAPTASGRAVTALEDTTLANGKYAVKAGTTLSVITWVMQRDLAVWGDDANEFRPERMMDGKFEALPPNAWQPFGFGMRGCIGRPFAWQEVALVVASVVQKFNLEFVDPSYNLEIKQAMTVKPKDLLIKAKLRSTGPVLRRPLKAPGTAASTSTTAIPPAQASDGTGDKRIPMYILYGSNTGTSEAFAQRVANDAAKYGFAAHLGTMDSFTGSLATDGPVIVFTASYEGQPADNASRFVDWLQSLPDTSSQLKGVKYAVFGSGNSDWVATYHRIPKLCDEIIEKRGGTRLVQRGEGDSGKAEFFEVFDEFVEGLWQQLAKASFQLYLSLFRAIPDNDLHLRQEYQTQMQATPAESGFKVKIVDAGTARAEALRQAGTGLGKVIENRILTKPGYGEKRHIELELPKGVTYRAGDYIAILPRNPPDSVRRILTFFGLSDEQHLFESHPQIVISSSTLTSLPQDRHILLHEVLSGYVELSQPATTQDLRNLLDVASSESAKAYLQNLLSAYQTKVLRQHLTVLDILEAHPQDIKLLLGEFLRMLPPMRIRQYSISSSPLWNAERVTLTISVLEATSSGDGTKKFLGVASNYLARLAPGDLIQMSIRPSAASFHPPEDPNVPIVAFCAGSGLAPIRGFIQERAMQKASGRTVGKVLLFFGCRSPNVDYLYAETDLAEWVKLGVVDVRPAFSRDSDKSEGCKYVQDREYHDKEDVKQMFKAGAQFYICGSGQVARGVKARSVEVVQSAHENMNGTAAAAHFEEVMKGRYNTDVFD</sequence>
<evidence type="ECO:0000313" key="19">
    <source>
        <dbReference type="Proteomes" id="UP001465976"/>
    </source>
</evidence>
<keyword evidence="14" id="KW-0503">Monooxygenase</keyword>
<evidence type="ECO:0000259" key="17">
    <source>
        <dbReference type="PROSITE" id="PS51384"/>
    </source>
</evidence>
<dbReference type="InterPro" id="IPR036396">
    <property type="entry name" value="Cyt_P450_sf"/>
</dbReference>
<accession>A0ABR3EMI2</accession>
<comment type="caution">
    <text evidence="18">The sequence shown here is derived from an EMBL/GenBank/DDBJ whole genome shotgun (WGS) entry which is preliminary data.</text>
</comment>
<evidence type="ECO:0000256" key="1">
    <source>
        <dbReference type="ARBA" id="ARBA00001917"/>
    </source>
</evidence>
<dbReference type="Proteomes" id="UP001465976">
    <property type="component" value="Unassembled WGS sequence"/>
</dbReference>
<evidence type="ECO:0000256" key="2">
    <source>
        <dbReference type="ARBA" id="ARBA00001971"/>
    </source>
</evidence>
<dbReference type="InterPro" id="IPR029039">
    <property type="entry name" value="Flavoprotein-like_sf"/>
</dbReference>
<dbReference type="Gene3D" id="3.40.50.80">
    <property type="entry name" value="Nucleotide-binding domain of ferredoxin-NADP reductase (FNR) module"/>
    <property type="match status" value="1"/>
</dbReference>
<evidence type="ECO:0000256" key="11">
    <source>
        <dbReference type="ARBA" id="ARBA00022857"/>
    </source>
</evidence>
<keyword evidence="19" id="KW-1185">Reference proteome</keyword>
<dbReference type="CDD" id="cd06206">
    <property type="entry name" value="bifunctional_CYPOR"/>
    <property type="match status" value="1"/>
</dbReference>
<feature type="domain" description="Flavodoxin-like" evidence="16">
    <location>
        <begin position="495"/>
        <end position="637"/>
    </location>
</feature>
<dbReference type="Pfam" id="PF00067">
    <property type="entry name" value="p450"/>
    <property type="match status" value="1"/>
</dbReference>
<comment type="cofactor">
    <cofactor evidence="2">
        <name>heme</name>
        <dbReference type="ChEBI" id="CHEBI:30413"/>
    </cofactor>
</comment>
<dbReference type="SUPFAM" id="SSF52343">
    <property type="entry name" value="Ferredoxin reductase-like, C-terminal NADP-linked domain"/>
    <property type="match status" value="1"/>
</dbReference>
<dbReference type="PRINTS" id="PR00385">
    <property type="entry name" value="P450"/>
</dbReference>
<dbReference type="PROSITE" id="PS50902">
    <property type="entry name" value="FLAVODOXIN_LIKE"/>
    <property type="match status" value="1"/>
</dbReference>
<proteinExistence type="inferred from homology"/>
<feature type="region of interest" description="Disordered" evidence="15">
    <location>
        <begin position="463"/>
        <end position="487"/>
    </location>
</feature>
<evidence type="ECO:0000256" key="8">
    <source>
        <dbReference type="ARBA" id="ARBA00022643"/>
    </source>
</evidence>
<dbReference type="Pfam" id="PF00667">
    <property type="entry name" value="FAD_binding_1"/>
    <property type="match status" value="1"/>
</dbReference>
<keyword evidence="6" id="KW-0349">Heme</keyword>
<dbReference type="PRINTS" id="PR00463">
    <property type="entry name" value="EP450I"/>
</dbReference>
<dbReference type="InterPro" id="IPR023206">
    <property type="entry name" value="Bifunctional_P450_P450_red"/>
</dbReference>
<dbReference type="PANTHER" id="PTHR19384:SF127">
    <property type="entry name" value="BIFUNCTIONAL CYTOCHROME P450_NADPH--P450 REDUCTASE"/>
    <property type="match status" value="1"/>
</dbReference>
<dbReference type="InterPro" id="IPR003097">
    <property type="entry name" value="CysJ-like_FAD-binding"/>
</dbReference>
<dbReference type="InterPro" id="IPR002401">
    <property type="entry name" value="Cyt_P450_E_grp-I"/>
</dbReference>
<keyword evidence="5" id="KW-0813">Transport</keyword>
<dbReference type="SUPFAM" id="SSF48264">
    <property type="entry name" value="Cytochrome P450"/>
    <property type="match status" value="1"/>
</dbReference>
<comment type="similarity">
    <text evidence="4">In the N-terminal section; belongs to the cytochrome P450 family.</text>
</comment>
<evidence type="ECO:0000256" key="5">
    <source>
        <dbReference type="ARBA" id="ARBA00022448"/>
    </source>
</evidence>
<dbReference type="Gene3D" id="3.40.50.360">
    <property type="match status" value="1"/>
</dbReference>
<comment type="cofactor">
    <cofactor evidence="3">
        <name>FAD</name>
        <dbReference type="ChEBI" id="CHEBI:57692"/>
    </cofactor>
</comment>
<keyword evidence="12" id="KW-0560">Oxidoreductase</keyword>
<dbReference type="Gene3D" id="1.10.630.10">
    <property type="entry name" value="Cytochrome P450"/>
    <property type="match status" value="1"/>
</dbReference>
<evidence type="ECO:0000313" key="18">
    <source>
        <dbReference type="EMBL" id="KAL0564092.1"/>
    </source>
</evidence>
<evidence type="ECO:0000256" key="7">
    <source>
        <dbReference type="ARBA" id="ARBA00022630"/>
    </source>
</evidence>
<dbReference type="InterPro" id="IPR017927">
    <property type="entry name" value="FAD-bd_FR_type"/>
</dbReference>
<evidence type="ECO:0000256" key="15">
    <source>
        <dbReference type="SAM" id="MobiDB-lite"/>
    </source>
</evidence>
<keyword evidence="10" id="KW-0274">FAD</keyword>
<keyword evidence="8" id="KW-0288">FMN</keyword>
<dbReference type="CDD" id="cd11068">
    <property type="entry name" value="CYP120A1"/>
    <property type="match status" value="1"/>
</dbReference>
<evidence type="ECO:0000256" key="10">
    <source>
        <dbReference type="ARBA" id="ARBA00022827"/>
    </source>
</evidence>
<dbReference type="InterPro" id="IPR001128">
    <property type="entry name" value="Cyt_P450"/>
</dbReference>
<dbReference type="EMBL" id="JBAHYK010002991">
    <property type="protein sequence ID" value="KAL0564092.1"/>
    <property type="molecule type" value="Genomic_DNA"/>
</dbReference>
<name>A0ABR3EMI2_9AGAR</name>
<dbReference type="InterPro" id="IPR008254">
    <property type="entry name" value="Flavodoxin/NO_synth"/>
</dbReference>
<feature type="compositionally biased region" description="Low complexity" evidence="15">
    <location>
        <begin position="467"/>
        <end position="485"/>
    </location>
</feature>
<evidence type="ECO:0008006" key="20">
    <source>
        <dbReference type="Google" id="ProtNLM"/>
    </source>
</evidence>
<reference evidence="18 19" key="1">
    <citation type="submission" date="2024-02" db="EMBL/GenBank/DDBJ databases">
        <title>A draft genome for the cacao thread blight pathogen Marasmius crinis-equi.</title>
        <authorList>
            <person name="Cohen S.P."/>
            <person name="Baruah I.K."/>
            <person name="Amoako-Attah I."/>
            <person name="Bukari Y."/>
            <person name="Meinhardt L.W."/>
            <person name="Bailey B.A."/>
        </authorList>
    </citation>
    <scope>NUCLEOTIDE SEQUENCE [LARGE SCALE GENOMIC DNA]</scope>
    <source>
        <strain evidence="18 19">GH-76</strain>
    </source>
</reference>
<dbReference type="InterPro" id="IPR017938">
    <property type="entry name" value="Riboflavin_synthase-like_b-brl"/>
</dbReference>
<evidence type="ECO:0000256" key="9">
    <source>
        <dbReference type="ARBA" id="ARBA00022723"/>
    </source>
</evidence>
<dbReference type="Pfam" id="PF00258">
    <property type="entry name" value="Flavodoxin_1"/>
    <property type="match status" value="1"/>
</dbReference>
<dbReference type="Gene3D" id="1.20.990.10">
    <property type="entry name" value="NADPH-cytochrome p450 Reductase, Chain A, domain 3"/>
    <property type="match status" value="1"/>
</dbReference>
<dbReference type="SUPFAM" id="SSF63380">
    <property type="entry name" value="Riboflavin synthase domain-like"/>
    <property type="match status" value="1"/>
</dbReference>
<dbReference type="PANTHER" id="PTHR19384">
    <property type="entry name" value="NITRIC OXIDE SYNTHASE-RELATED"/>
    <property type="match status" value="1"/>
</dbReference>
<evidence type="ECO:0000259" key="16">
    <source>
        <dbReference type="PROSITE" id="PS50902"/>
    </source>
</evidence>